<dbReference type="InterPro" id="IPR025659">
    <property type="entry name" value="Tubby-like_C"/>
</dbReference>
<dbReference type="InterPro" id="IPR038595">
    <property type="entry name" value="LOR_sf"/>
</dbReference>
<gene>
    <name evidence="2" type="ORF">IAC95_00335</name>
</gene>
<reference evidence="2" key="2">
    <citation type="journal article" date="2021" name="PeerJ">
        <title>Extensive microbial diversity within the chicken gut microbiome revealed by metagenomics and culture.</title>
        <authorList>
            <person name="Gilroy R."/>
            <person name="Ravi A."/>
            <person name="Getino M."/>
            <person name="Pursley I."/>
            <person name="Horton D.L."/>
            <person name="Alikhan N.F."/>
            <person name="Baker D."/>
            <person name="Gharbi K."/>
            <person name="Hall N."/>
            <person name="Watson M."/>
            <person name="Adriaenssens E.M."/>
            <person name="Foster-Nyarko E."/>
            <person name="Jarju S."/>
            <person name="Secka A."/>
            <person name="Antonio M."/>
            <person name="Oren A."/>
            <person name="Chaudhuri R.R."/>
            <person name="La Ragione R."/>
            <person name="Hildebrand F."/>
            <person name="Pallen M.J."/>
        </authorList>
    </citation>
    <scope>NUCLEOTIDE SEQUENCE</scope>
    <source>
        <strain evidence="2">CHK121-14286</strain>
    </source>
</reference>
<evidence type="ECO:0000256" key="1">
    <source>
        <dbReference type="ARBA" id="ARBA00005437"/>
    </source>
</evidence>
<protein>
    <submittedName>
        <fullName evidence="2">LURP-one-related family protein</fullName>
    </submittedName>
</protein>
<dbReference type="EMBL" id="DVHL01000004">
    <property type="protein sequence ID" value="HIR65329.1"/>
    <property type="molecule type" value="Genomic_DNA"/>
</dbReference>
<evidence type="ECO:0000313" key="2">
    <source>
        <dbReference type="EMBL" id="HIR65329.1"/>
    </source>
</evidence>
<accession>A0A9D1J769</accession>
<reference evidence="2" key="1">
    <citation type="submission" date="2020-10" db="EMBL/GenBank/DDBJ databases">
        <authorList>
            <person name="Gilroy R."/>
        </authorList>
    </citation>
    <scope>NUCLEOTIDE SEQUENCE</scope>
    <source>
        <strain evidence="2">CHK121-14286</strain>
    </source>
</reference>
<dbReference type="Proteomes" id="UP000824200">
    <property type="component" value="Unassembled WGS sequence"/>
</dbReference>
<comment type="similarity">
    <text evidence="1">Belongs to the LOR family.</text>
</comment>
<evidence type="ECO:0000313" key="3">
    <source>
        <dbReference type="Proteomes" id="UP000824200"/>
    </source>
</evidence>
<dbReference type="Gene3D" id="2.40.160.200">
    <property type="entry name" value="LURP1-related"/>
    <property type="match status" value="1"/>
</dbReference>
<organism evidence="2 3">
    <name type="scientific">Candidatus Fimimonas gallinarum</name>
    <dbReference type="NCBI Taxonomy" id="2840821"/>
    <lineage>
        <taxon>Bacteria</taxon>
        <taxon>Pseudomonadati</taxon>
        <taxon>Myxococcota</taxon>
        <taxon>Myxococcia</taxon>
        <taxon>Myxococcales</taxon>
        <taxon>Cystobacterineae</taxon>
        <taxon>Myxococcaceae</taxon>
        <taxon>Myxococcaceae incertae sedis</taxon>
        <taxon>Candidatus Fimimonas</taxon>
    </lineage>
</organism>
<dbReference type="InterPro" id="IPR007612">
    <property type="entry name" value="LOR"/>
</dbReference>
<dbReference type="Pfam" id="PF04525">
    <property type="entry name" value="LOR"/>
    <property type="match status" value="1"/>
</dbReference>
<proteinExistence type="inferred from homology"/>
<comment type="caution">
    <text evidence="2">The sequence shown here is derived from an EMBL/GenBank/DDBJ whole genome shotgun (WGS) entry which is preliminary data.</text>
</comment>
<dbReference type="AlphaFoldDB" id="A0A9D1J769"/>
<sequence length="160" mass="18421">MKVYIKNRVFSLGQGSSVVDENKNALFDVKGRAISITRKKFLYDANGQLLYSIRNKWINFFVHKAYIYDASGSKIATVKDKWFNVNQEYFVLGYKDEIKIQGKFFGLTSQILRNGNVIGTVRRQITFIADAFELEADERDIPFLIALVVALDNIHDKRTN</sequence>
<name>A0A9D1J769_9BACT</name>
<dbReference type="SUPFAM" id="SSF54518">
    <property type="entry name" value="Tubby C-terminal domain-like"/>
    <property type="match status" value="1"/>
</dbReference>